<protein>
    <submittedName>
        <fullName evidence="1">Uncharacterized protein</fullName>
    </submittedName>
</protein>
<name>A0ABV7LJ58_9GAMM</name>
<accession>A0ABV7LJ58</accession>
<reference evidence="2" key="1">
    <citation type="journal article" date="2019" name="Int. J. Syst. Evol. Microbiol.">
        <title>The Global Catalogue of Microorganisms (GCM) 10K type strain sequencing project: providing services to taxonomists for standard genome sequencing and annotation.</title>
        <authorList>
            <consortium name="The Broad Institute Genomics Platform"/>
            <consortium name="The Broad Institute Genome Sequencing Center for Infectious Disease"/>
            <person name="Wu L."/>
            <person name="Ma J."/>
        </authorList>
    </citation>
    <scope>NUCLEOTIDE SEQUENCE [LARGE SCALE GENOMIC DNA]</scope>
    <source>
        <strain evidence="2">CECT 7698</strain>
    </source>
</reference>
<sequence>MDPMPVPANHSTQESLASQNIFEHMAQNASSTLQAVTPGEFTSNALEGAKGIFDLMQNFSIQGHGLNTNSTQMVASFKDAQTTATEVDNDTAEDFSDAQYDRMIEGLDAGTIKQVLGEIGAVTFVFSVAPKPAEGVKMLMRG</sequence>
<dbReference type="RefSeq" id="WP_386770719.1">
    <property type="nucleotide sequence ID" value="NZ_JBHRUG010000002.1"/>
</dbReference>
<dbReference type="Proteomes" id="UP001595579">
    <property type="component" value="Unassembled WGS sequence"/>
</dbReference>
<comment type="caution">
    <text evidence="1">The sequence shown here is derived from an EMBL/GenBank/DDBJ whole genome shotgun (WGS) entry which is preliminary data.</text>
</comment>
<evidence type="ECO:0000313" key="2">
    <source>
        <dbReference type="Proteomes" id="UP001595579"/>
    </source>
</evidence>
<keyword evidence="2" id="KW-1185">Reference proteome</keyword>
<organism evidence="1 2">
    <name type="scientific">Litchfieldella rifensis</name>
    <dbReference type="NCBI Taxonomy" id="762643"/>
    <lineage>
        <taxon>Bacteria</taxon>
        <taxon>Pseudomonadati</taxon>
        <taxon>Pseudomonadota</taxon>
        <taxon>Gammaproteobacteria</taxon>
        <taxon>Oceanospirillales</taxon>
        <taxon>Halomonadaceae</taxon>
        <taxon>Litchfieldella</taxon>
    </lineage>
</organism>
<evidence type="ECO:0000313" key="1">
    <source>
        <dbReference type="EMBL" id="MFC3282196.1"/>
    </source>
</evidence>
<dbReference type="EMBL" id="JBHRUG010000002">
    <property type="protein sequence ID" value="MFC3282196.1"/>
    <property type="molecule type" value="Genomic_DNA"/>
</dbReference>
<gene>
    <name evidence="1" type="ORF">ACFOEV_01060</name>
</gene>
<proteinExistence type="predicted"/>